<dbReference type="FunFam" id="1.10.10.60:FF:000002">
    <property type="entry name" value="Myb family transcription factor"/>
    <property type="match status" value="1"/>
</dbReference>
<sequence length="411" mass="46049">MAESGRSIYISHGNKNEDSNNSSNNITAKPSSSLFSSPSRLLQKGSLFDLNEEAMDDLGGDVDNGGSSSSSSSGEGNVSSNNSSSEVKERTSSSLRQYVRSKMPRLRWTPDLHLAFVRAVERLGGQEKATPKLVLQLMNVRGLSIAHVKSHLQMYRSKKLDESGQVLSQNRATLIKQGHRDHILDMYQRFSAHHQGGGHSGIDDYLPTSPLVMKPMFDFKSHGYPRYQPETISSSSVVGWSNNDLELCEAGNKDRRMMIQRNKIIGGCHVFEVNDATNNNVPLRIRNNETLRPNLFLEDEKWPPREGNDKPYWDDKSCPWKNLTNCFINRNLQFDAQIHHHDKKDVMPHLMRYQNHLSEGGEVKGQLVDSLKEMKEPTSFLKLCLTQDSANNNPGPPGDDGGINTMLSLSL</sequence>
<dbReference type="PANTHER" id="PTHR31314:SF164">
    <property type="entry name" value="HTH MYB-TYPE DOMAIN-CONTAINING PROTEIN"/>
    <property type="match status" value="1"/>
</dbReference>
<organism evidence="7 8">
    <name type="scientific">Acacia crassicarpa</name>
    <name type="common">northern wattle</name>
    <dbReference type="NCBI Taxonomy" id="499986"/>
    <lineage>
        <taxon>Eukaryota</taxon>
        <taxon>Viridiplantae</taxon>
        <taxon>Streptophyta</taxon>
        <taxon>Embryophyta</taxon>
        <taxon>Tracheophyta</taxon>
        <taxon>Spermatophyta</taxon>
        <taxon>Magnoliopsida</taxon>
        <taxon>eudicotyledons</taxon>
        <taxon>Gunneridae</taxon>
        <taxon>Pentapetalae</taxon>
        <taxon>rosids</taxon>
        <taxon>fabids</taxon>
        <taxon>Fabales</taxon>
        <taxon>Fabaceae</taxon>
        <taxon>Caesalpinioideae</taxon>
        <taxon>mimosoid clade</taxon>
        <taxon>Acacieae</taxon>
        <taxon>Acacia</taxon>
    </lineage>
</organism>
<keyword evidence="4" id="KW-0539">Nucleus</keyword>
<comment type="caution">
    <text evidence="7">The sequence shown here is derived from an EMBL/GenBank/DDBJ whole genome shotgun (WGS) entry which is preliminary data.</text>
</comment>
<proteinExistence type="predicted"/>
<dbReference type="InterPro" id="IPR009057">
    <property type="entry name" value="Homeodomain-like_sf"/>
</dbReference>
<evidence type="ECO:0000256" key="5">
    <source>
        <dbReference type="SAM" id="MobiDB-lite"/>
    </source>
</evidence>
<dbReference type="PROSITE" id="PS51294">
    <property type="entry name" value="HTH_MYB"/>
    <property type="match status" value="1"/>
</dbReference>
<feature type="region of interest" description="Disordered" evidence="5">
    <location>
        <begin position="55"/>
        <end position="98"/>
    </location>
</feature>
<dbReference type="EMBL" id="JAWXYG010000013">
    <property type="protein sequence ID" value="KAK4255605.1"/>
    <property type="molecule type" value="Genomic_DNA"/>
</dbReference>
<feature type="domain" description="HTH myb-type" evidence="6">
    <location>
        <begin position="100"/>
        <end position="160"/>
    </location>
</feature>
<evidence type="ECO:0000256" key="3">
    <source>
        <dbReference type="ARBA" id="ARBA00023163"/>
    </source>
</evidence>
<evidence type="ECO:0000256" key="2">
    <source>
        <dbReference type="ARBA" id="ARBA00023015"/>
    </source>
</evidence>
<evidence type="ECO:0000313" key="8">
    <source>
        <dbReference type="Proteomes" id="UP001293593"/>
    </source>
</evidence>
<dbReference type="InterPro" id="IPR017930">
    <property type="entry name" value="Myb_dom"/>
</dbReference>
<dbReference type="AlphaFoldDB" id="A0AAE1JQ38"/>
<feature type="compositionally biased region" description="Low complexity" evidence="5">
    <location>
        <begin position="19"/>
        <end position="38"/>
    </location>
</feature>
<gene>
    <name evidence="7" type="ORF">QN277_008584</name>
</gene>
<dbReference type="InterPro" id="IPR046955">
    <property type="entry name" value="PHR1-like"/>
</dbReference>
<dbReference type="PANTHER" id="PTHR31314">
    <property type="entry name" value="MYB FAMILY TRANSCRIPTION FACTOR PHL7-LIKE"/>
    <property type="match status" value="1"/>
</dbReference>
<dbReference type="Gene3D" id="1.10.10.60">
    <property type="entry name" value="Homeodomain-like"/>
    <property type="match status" value="1"/>
</dbReference>
<dbReference type="InterPro" id="IPR006447">
    <property type="entry name" value="Myb_dom_plants"/>
</dbReference>
<reference evidence="7" key="1">
    <citation type="submission" date="2023-10" db="EMBL/GenBank/DDBJ databases">
        <title>Chromosome-level genome of the transformable northern wattle, Acacia crassicarpa.</title>
        <authorList>
            <person name="Massaro I."/>
            <person name="Sinha N.R."/>
            <person name="Poethig S."/>
            <person name="Leichty A.R."/>
        </authorList>
    </citation>
    <scope>NUCLEOTIDE SEQUENCE</scope>
    <source>
        <strain evidence="7">Acra3RX</strain>
        <tissue evidence="7">Leaf</tissue>
    </source>
</reference>
<evidence type="ECO:0000256" key="4">
    <source>
        <dbReference type="ARBA" id="ARBA00023242"/>
    </source>
</evidence>
<feature type="region of interest" description="Disordered" evidence="5">
    <location>
        <begin position="386"/>
        <end position="411"/>
    </location>
</feature>
<comment type="subcellular location">
    <subcellularLocation>
        <location evidence="1">Nucleus</location>
    </subcellularLocation>
</comment>
<keyword evidence="8" id="KW-1185">Reference proteome</keyword>
<accession>A0AAE1JQ38</accession>
<dbReference type="GO" id="GO:0003700">
    <property type="term" value="F:DNA-binding transcription factor activity"/>
    <property type="evidence" value="ECO:0007669"/>
    <property type="project" value="InterPro"/>
</dbReference>
<protein>
    <recommendedName>
        <fullName evidence="6">HTH myb-type domain-containing protein</fullName>
    </recommendedName>
</protein>
<dbReference type="InterPro" id="IPR001005">
    <property type="entry name" value="SANT/Myb"/>
</dbReference>
<dbReference type="Pfam" id="PF00249">
    <property type="entry name" value="Myb_DNA-binding"/>
    <property type="match status" value="1"/>
</dbReference>
<feature type="compositionally biased region" description="Low complexity" evidence="5">
    <location>
        <begin position="64"/>
        <end position="85"/>
    </location>
</feature>
<keyword evidence="3" id="KW-0804">Transcription</keyword>
<dbReference type="NCBIfam" id="TIGR01557">
    <property type="entry name" value="myb_SHAQKYF"/>
    <property type="match status" value="1"/>
</dbReference>
<dbReference type="SUPFAM" id="SSF46689">
    <property type="entry name" value="Homeodomain-like"/>
    <property type="match status" value="1"/>
</dbReference>
<dbReference type="GO" id="GO:0003677">
    <property type="term" value="F:DNA binding"/>
    <property type="evidence" value="ECO:0007669"/>
    <property type="project" value="InterPro"/>
</dbReference>
<keyword evidence="2" id="KW-0805">Transcription regulation</keyword>
<evidence type="ECO:0000313" key="7">
    <source>
        <dbReference type="EMBL" id="KAK4255605.1"/>
    </source>
</evidence>
<dbReference type="Proteomes" id="UP001293593">
    <property type="component" value="Unassembled WGS sequence"/>
</dbReference>
<feature type="region of interest" description="Disordered" evidence="5">
    <location>
        <begin position="1"/>
        <end position="38"/>
    </location>
</feature>
<evidence type="ECO:0000256" key="1">
    <source>
        <dbReference type="ARBA" id="ARBA00004123"/>
    </source>
</evidence>
<name>A0AAE1JQ38_9FABA</name>
<dbReference type="GO" id="GO:0005634">
    <property type="term" value="C:nucleus"/>
    <property type="evidence" value="ECO:0007669"/>
    <property type="project" value="UniProtKB-SubCell"/>
</dbReference>
<evidence type="ECO:0000259" key="6">
    <source>
        <dbReference type="PROSITE" id="PS51294"/>
    </source>
</evidence>